<dbReference type="SUPFAM" id="SSF52343">
    <property type="entry name" value="Ferredoxin reductase-like, C-terminal NADP-linked domain"/>
    <property type="match status" value="1"/>
</dbReference>
<dbReference type="KEGG" id="cad:Curi_c07060"/>
<dbReference type="AlphaFoldDB" id="K0AX11"/>
<evidence type="ECO:0000256" key="9">
    <source>
        <dbReference type="ARBA" id="ARBA00023014"/>
    </source>
</evidence>
<evidence type="ECO:0000256" key="4">
    <source>
        <dbReference type="ARBA" id="ARBA00022714"/>
    </source>
</evidence>
<dbReference type="InterPro" id="IPR037117">
    <property type="entry name" value="Dihydroorotate_DH_ele_sf"/>
</dbReference>
<name>K0AX11_GOTA9</name>
<dbReference type="GO" id="GO:0051537">
    <property type="term" value="F:2 iron, 2 sulfur cluster binding"/>
    <property type="evidence" value="ECO:0007669"/>
    <property type="project" value="UniProtKB-KW"/>
</dbReference>
<dbReference type="InterPro" id="IPR017927">
    <property type="entry name" value="FAD-bd_FR_type"/>
</dbReference>
<dbReference type="SUPFAM" id="SSF63380">
    <property type="entry name" value="Riboflavin synthase domain-like"/>
    <property type="match status" value="1"/>
</dbReference>
<dbReference type="PANTHER" id="PTHR43513">
    <property type="entry name" value="DIHYDROOROTATE DEHYDROGENASE B (NAD(+)), ELECTRON TRANSFER SUBUNIT"/>
    <property type="match status" value="1"/>
</dbReference>
<dbReference type="GO" id="GO:1990663">
    <property type="term" value="F:dihydroorotate dehydrogenase (fumarate) activity"/>
    <property type="evidence" value="ECO:0007669"/>
    <property type="project" value="UniProtKB-EC"/>
</dbReference>
<evidence type="ECO:0000259" key="13">
    <source>
        <dbReference type="PROSITE" id="PS51384"/>
    </source>
</evidence>
<evidence type="ECO:0000313" key="15">
    <source>
        <dbReference type="Proteomes" id="UP000006094"/>
    </source>
</evidence>
<dbReference type="InterPro" id="IPR012165">
    <property type="entry name" value="Cyt_c3_hydrogenase_gsu"/>
</dbReference>
<dbReference type="PROSITE" id="PS51384">
    <property type="entry name" value="FAD_FR"/>
    <property type="match status" value="1"/>
</dbReference>
<dbReference type="PRINTS" id="PR00406">
    <property type="entry name" value="CYTB5RDTASE"/>
</dbReference>
<evidence type="ECO:0000256" key="2">
    <source>
        <dbReference type="ARBA" id="ARBA00022448"/>
    </source>
</evidence>
<feature type="binding site" evidence="12">
    <location>
        <position position="222"/>
    </location>
    <ligand>
        <name>[2Fe-2S] cluster</name>
        <dbReference type="ChEBI" id="CHEBI:190135"/>
    </ligand>
</feature>
<dbReference type="PATRIC" id="fig|1128398.3.peg.748"/>
<gene>
    <name evidence="14" type="primary">pyrK</name>
    <name evidence="14" type="ordered locus">Curi_c07060</name>
</gene>
<dbReference type="STRING" id="1128398.Curi_c07060"/>
<dbReference type="CDD" id="cd06218">
    <property type="entry name" value="DHOD_e_trans"/>
    <property type="match status" value="1"/>
</dbReference>
<keyword evidence="9 12" id="KW-0411">Iron-sulfur</keyword>
<feature type="binding site" evidence="11">
    <location>
        <begin position="73"/>
        <end position="74"/>
    </location>
    <ligand>
        <name>FAD</name>
        <dbReference type="ChEBI" id="CHEBI:57692"/>
    </ligand>
</feature>
<keyword evidence="5 12" id="KW-0479">Metal-binding</keyword>
<keyword evidence="3 11" id="KW-0285">Flavoprotein</keyword>
<dbReference type="RefSeq" id="WP_014966916.1">
    <property type="nucleotide sequence ID" value="NC_018664.1"/>
</dbReference>
<keyword evidence="4 12" id="KW-0001">2Fe-2S</keyword>
<dbReference type="GO" id="GO:0006221">
    <property type="term" value="P:pyrimidine nucleotide biosynthetic process"/>
    <property type="evidence" value="ECO:0007669"/>
    <property type="project" value="InterPro"/>
</dbReference>
<accession>K0AX11</accession>
<dbReference type="NCBIfam" id="NF000798">
    <property type="entry name" value="PRK00054.1-3"/>
    <property type="match status" value="1"/>
</dbReference>
<dbReference type="InterPro" id="IPR039261">
    <property type="entry name" value="FNR_nucleotide-bd"/>
</dbReference>
<feature type="binding site" evidence="12">
    <location>
        <position position="219"/>
    </location>
    <ligand>
        <name>[2Fe-2S] cluster</name>
        <dbReference type="ChEBI" id="CHEBI:190135"/>
    </ligand>
</feature>
<keyword evidence="6 11" id="KW-0274">FAD</keyword>
<dbReference type="InterPro" id="IPR050353">
    <property type="entry name" value="PyrK_electron_transfer"/>
</dbReference>
<evidence type="ECO:0000256" key="12">
    <source>
        <dbReference type="PIRSR" id="PIRSR006816-2"/>
    </source>
</evidence>
<comment type="cofactor">
    <cofactor evidence="12">
        <name>[2Fe-2S] cluster</name>
        <dbReference type="ChEBI" id="CHEBI:190135"/>
    </cofactor>
    <text evidence="12">Binds 1 [2Fe-2S] cluster per subunit.</text>
</comment>
<dbReference type="HOGENOM" id="CLU_003827_1_2_9"/>
<protein>
    <submittedName>
        <fullName evidence="14">Dihydroorotate dehydrogenase electron transfer subunit PyrK</fullName>
        <ecNumber evidence="14">1.3.98.1</ecNumber>
    </submittedName>
</protein>
<comment type="similarity">
    <text evidence="1">Belongs to the PyrK family.</text>
</comment>
<evidence type="ECO:0000256" key="8">
    <source>
        <dbReference type="ARBA" id="ARBA00023004"/>
    </source>
</evidence>
<organism evidence="14 15">
    <name type="scientific">Gottschalkia acidurici (strain ATCC 7906 / DSM 604 / BCRC 14475 / CIP 104303 / KCTC 5404 / NCIMB 10678 / 9a)</name>
    <name type="common">Clostridium acidurici</name>
    <dbReference type="NCBI Taxonomy" id="1128398"/>
    <lineage>
        <taxon>Bacteria</taxon>
        <taxon>Bacillati</taxon>
        <taxon>Bacillota</taxon>
        <taxon>Tissierellia</taxon>
        <taxon>Tissierellales</taxon>
        <taxon>Gottschalkiaceae</taxon>
        <taxon>Gottschalkia</taxon>
    </lineage>
</organism>
<keyword evidence="2" id="KW-0813">Transport</keyword>
<evidence type="ECO:0000256" key="10">
    <source>
        <dbReference type="ARBA" id="ARBA00034078"/>
    </source>
</evidence>
<dbReference type="Gene3D" id="2.10.240.10">
    <property type="entry name" value="Dihydroorotate dehydrogenase, electron transfer subunit"/>
    <property type="match status" value="1"/>
</dbReference>
<feature type="binding site" evidence="11">
    <location>
        <begin position="51"/>
        <end position="54"/>
    </location>
    <ligand>
        <name>FAD</name>
        <dbReference type="ChEBI" id="CHEBI:57692"/>
    </ligand>
</feature>
<dbReference type="GO" id="GO:0046872">
    <property type="term" value="F:metal ion binding"/>
    <property type="evidence" value="ECO:0007669"/>
    <property type="project" value="UniProtKB-KW"/>
</dbReference>
<keyword evidence="8 12" id="KW-0408">Iron</keyword>
<evidence type="ECO:0000313" key="14">
    <source>
        <dbReference type="EMBL" id="AFS77779.1"/>
    </source>
</evidence>
<dbReference type="PANTHER" id="PTHR43513:SF3">
    <property type="entry name" value="DIHYDROOROTATE DEHYDROGENASE B (NAD(+)), ELECTRON TRANSFER SUBUNIT-RELATED"/>
    <property type="match status" value="1"/>
</dbReference>
<dbReference type="PIRSF" id="PIRSF006816">
    <property type="entry name" value="Cyc3_hyd_g"/>
    <property type="match status" value="1"/>
</dbReference>
<dbReference type="InterPro" id="IPR017938">
    <property type="entry name" value="Riboflavin_synthase-like_b-brl"/>
</dbReference>
<evidence type="ECO:0000256" key="7">
    <source>
        <dbReference type="ARBA" id="ARBA00022982"/>
    </source>
</evidence>
<dbReference type="EMBL" id="CP003326">
    <property type="protein sequence ID" value="AFS77779.1"/>
    <property type="molecule type" value="Genomic_DNA"/>
</dbReference>
<feature type="binding site" evidence="12">
    <location>
        <position position="214"/>
    </location>
    <ligand>
        <name>[2Fe-2S] cluster</name>
        <dbReference type="ChEBI" id="CHEBI:190135"/>
    </ligand>
</feature>
<keyword evidence="15" id="KW-1185">Reference proteome</keyword>
<sequence>MSSKYTKARVIENIEIAKNIFKMTIEGDYSKDKAGQFYMLRAWGIEPFLSRPISIHDANESGIEFLYEVRGEGTRIFSELENGDYIELLGPVGNGFYIENISGKVAIVTGGIGIAPMYMTAKKLKEKGVEVDFYAGFRDEVYSLDYVKDYVKEVSICTDSGCVGHKGLVIDVFDPKKYDVVLSCGPTPMMERVAKMCDEVGTLSYVSLESHMACGVGACLGCTCDTKEGKKEYVKKAQFS</sequence>
<comment type="cofactor">
    <cofactor evidence="11">
        <name>FAD</name>
        <dbReference type="ChEBI" id="CHEBI:57692"/>
    </cofactor>
    <text evidence="11">Binds 1 FAD per subunit.</text>
</comment>
<dbReference type="Proteomes" id="UP000006094">
    <property type="component" value="Chromosome"/>
</dbReference>
<evidence type="ECO:0000256" key="11">
    <source>
        <dbReference type="PIRSR" id="PIRSR006816-1"/>
    </source>
</evidence>
<evidence type="ECO:0000256" key="1">
    <source>
        <dbReference type="ARBA" id="ARBA00006422"/>
    </source>
</evidence>
<dbReference type="Pfam" id="PF10418">
    <property type="entry name" value="DHODB_Fe-S_bind"/>
    <property type="match status" value="1"/>
</dbReference>
<dbReference type="eggNOG" id="COG0543">
    <property type="taxonomic scope" value="Bacteria"/>
</dbReference>
<evidence type="ECO:0000256" key="3">
    <source>
        <dbReference type="ARBA" id="ARBA00022630"/>
    </source>
</evidence>
<comment type="cofactor">
    <cofactor evidence="10">
        <name>[2Fe-2S] cluster</name>
        <dbReference type="ChEBI" id="CHEBI:190135"/>
    </cofactor>
</comment>
<evidence type="ECO:0000256" key="5">
    <source>
        <dbReference type="ARBA" id="ARBA00022723"/>
    </source>
</evidence>
<dbReference type="Gene3D" id="2.40.30.10">
    <property type="entry name" value="Translation factors"/>
    <property type="match status" value="1"/>
</dbReference>
<keyword evidence="14" id="KW-0560">Oxidoreductase</keyword>
<feature type="domain" description="FAD-binding FR-type" evidence="13">
    <location>
        <begin position="3"/>
        <end position="98"/>
    </location>
</feature>
<dbReference type="Gene3D" id="3.40.50.80">
    <property type="entry name" value="Nucleotide-binding domain of ferredoxin-NADP reductase (FNR) module"/>
    <property type="match status" value="1"/>
</dbReference>
<dbReference type="EC" id="1.3.98.1" evidence="14"/>
<proteinExistence type="inferred from homology"/>
<dbReference type="GO" id="GO:0050660">
    <property type="term" value="F:flavin adenine dinucleotide binding"/>
    <property type="evidence" value="ECO:0007669"/>
    <property type="project" value="InterPro"/>
</dbReference>
<keyword evidence="7" id="KW-0249">Electron transport</keyword>
<reference evidence="14 15" key="1">
    <citation type="journal article" date="2012" name="PLoS ONE">
        <title>The purine-utilizing bacterium Clostridium acidurici 9a: a genome-guided metabolic reconsideration.</title>
        <authorList>
            <person name="Hartwich K."/>
            <person name="Poehlein A."/>
            <person name="Daniel R."/>
        </authorList>
    </citation>
    <scope>NUCLEOTIDE SEQUENCE [LARGE SCALE GENOMIC DNA]</scope>
    <source>
        <strain evidence="15">ATCC 7906 / DSM 604 / BCRC 14475 / CIP 104303 / KCTC 5404 / NCIMB 10678 / 9a</strain>
    </source>
</reference>
<evidence type="ECO:0000256" key="6">
    <source>
        <dbReference type="ARBA" id="ARBA00022827"/>
    </source>
</evidence>
<dbReference type="InterPro" id="IPR019480">
    <property type="entry name" value="Dihydroorotate_DH_Fe-S-bd"/>
</dbReference>